<dbReference type="GO" id="GO:0016926">
    <property type="term" value="P:protein desumoylation"/>
    <property type="evidence" value="ECO:0007669"/>
    <property type="project" value="TreeGrafter"/>
</dbReference>
<protein>
    <submittedName>
        <fullName evidence="8">Cysteine proteinase</fullName>
    </submittedName>
</protein>
<evidence type="ECO:0000313" key="9">
    <source>
        <dbReference type="Proteomes" id="UP000245768"/>
    </source>
</evidence>
<dbReference type="SUPFAM" id="SSF54001">
    <property type="entry name" value="Cysteine proteinases"/>
    <property type="match status" value="1"/>
</dbReference>
<feature type="compositionally biased region" description="Basic and acidic residues" evidence="6">
    <location>
        <begin position="888"/>
        <end position="923"/>
    </location>
</feature>
<reference evidence="8 9" key="1">
    <citation type="journal article" date="2018" name="Mol. Biol. Evol.">
        <title>Broad Genomic Sampling Reveals a Smut Pathogenic Ancestry of the Fungal Clade Ustilaginomycotina.</title>
        <authorList>
            <person name="Kijpornyongpan T."/>
            <person name="Mondo S.J."/>
            <person name="Barry K."/>
            <person name="Sandor L."/>
            <person name="Lee J."/>
            <person name="Lipzen A."/>
            <person name="Pangilinan J."/>
            <person name="LaButti K."/>
            <person name="Hainaut M."/>
            <person name="Henrissat B."/>
            <person name="Grigoriev I.V."/>
            <person name="Spatafora J.W."/>
            <person name="Aime M.C."/>
        </authorList>
    </citation>
    <scope>NUCLEOTIDE SEQUENCE [LARGE SCALE GENOMIC DNA]</scope>
    <source>
        <strain evidence="8 9">MCA 4198</strain>
    </source>
</reference>
<feature type="compositionally biased region" description="Basic and acidic residues" evidence="6">
    <location>
        <begin position="82"/>
        <end position="94"/>
    </location>
</feature>
<feature type="compositionally biased region" description="Polar residues" evidence="6">
    <location>
        <begin position="455"/>
        <end position="471"/>
    </location>
</feature>
<dbReference type="GO" id="GO:0005737">
    <property type="term" value="C:cytoplasm"/>
    <property type="evidence" value="ECO:0007669"/>
    <property type="project" value="TreeGrafter"/>
</dbReference>
<dbReference type="Proteomes" id="UP000245768">
    <property type="component" value="Unassembled WGS sequence"/>
</dbReference>
<gene>
    <name evidence="8" type="ORF">FA10DRAFT_278680</name>
</gene>
<dbReference type="OrthoDB" id="442460at2759"/>
<dbReference type="InterPro" id="IPR038765">
    <property type="entry name" value="Papain-like_cys_pep_sf"/>
</dbReference>
<feature type="compositionally biased region" description="Low complexity" evidence="6">
    <location>
        <begin position="1108"/>
        <end position="1130"/>
    </location>
</feature>
<evidence type="ECO:0000256" key="2">
    <source>
        <dbReference type="ARBA" id="ARBA00022553"/>
    </source>
</evidence>
<dbReference type="PANTHER" id="PTHR46896">
    <property type="entry name" value="SENTRIN-SPECIFIC PROTEASE"/>
    <property type="match status" value="1"/>
</dbReference>
<feature type="region of interest" description="Disordered" evidence="6">
    <location>
        <begin position="827"/>
        <end position="955"/>
    </location>
</feature>
<keyword evidence="4" id="KW-0833">Ubl conjugation pathway</keyword>
<dbReference type="EMBL" id="KZ819635">
    <property type="protein sequence ID" value="PWN92023.1"/>
    <property type="molecule type" value="Genomic_DNA"/>
</dbReference>
<feature type="region of interest" description="Disordered" evidence="6">
    <location>
        <begin position="1"/>
        <end position="228"/>
    </location>
</feature>
<feature type="compositionally biased region" description="Polar residues" evidence="6">
    <location>
        <begin position="827"/>
        <end position="837"/>
    </location>
</feature>
<accession>A0A316YVD8</accession>
<dbReference type="GO" id="GO:0006508">
    <property type="term" value="P:proteolysis"/>
    <property type="evidence" value="ECO:0007669"/>
    <property type="project" value="UniProtKB-KW"/>
</dbReference>
<evidence type="ECO:0000313" key="8">
    <source>
        <dbReference type="EMBL" id="PWN92023.1"/>
    </source>
</evidence>
<evidence type="ECO:0000259" key="7">
    <source>
        <dbReference type="PROSITE" id="PS50600"/>
    </source>
</evidence>
<evidence type="ECO:0000256" key="6">
    <source>
        <dbReference type="SAM" id="MobiDB-lite"/>
    </source>
</evidence>
<organism evidence="8 9">
    <name type="scientific">Acaromyces ingoldii</name>
    <dbReference type="NCBI Taxonomy" id="215250"/>
    <lineage>
        <taxon>Eukaryota</taxon>
        <taxon>Fungi</taxon>
        <taxon>Dikarya</taxon>
        <taxon>Basidiomycota</taxon>
        <taxon>Ustilaginomycotina</taxon>
        <taxon>Exobasidiomycetes</taxon>
        <taxon>Exobasidiales</taxon>
        <taxon>Cryptobasidiaceae</taxon>
        <taxon>Acaromyces</taxon>
    </lineage>
</organism>
<feature type="compositionally biased region" description="Basic and acidic residues" evidence="6">
    <location>
        <begin position="257"/>
        <end position="272"/>
    </location>
</feature>
<keyword evidence="2" id="KW-0597">Phosphoprotein</keyword>
<keyword evidence="5" id="KW-0378">Hydrolase</keyword>
<dbReference type="AlphaFoldDB" id="A0A316YVD8"/>
<sequence>MASPGKAGASSPIGSGTLVNRDRVRQKLLSEGKGNPIEVPQHGATYTGNSPDYESQRRLRQSRQARHAPSRTGVATSSPYHPGRDSFDTSKKAGETSSAAGPKDRPVPSSTFYSGGRGNGRLKNTMKDPAWTQSPSQHRNAALTPRDAKQANRSQQVPKDETPIDLVSDDEVAEIEEPEQPPSPRLLAQPKQQLEVPASDLGRANGKGKERAVLDMAPDTGTDEHDLQLSPRRSERAFTVVRPGDEPKKARVVSRMKGKDPGSGKTTMEKKGGALKGSKASHLGDPAPSSLRESRRSEGIYIEMGLSNIIFSEDQNIGSPNGANEELIESVTSPRACITSESVTLSWDDVDVLSIALKNIEKMELFCSSKTERGESLFVVVTKVNACKIHKAQRRRLKTEAPQAFACFLHGPDPRENADKLRKLGHVELPFTVTTLDLNAATALRSTLTYLQEKTEAESNSSDSLSQTGQSRPLLGHQKRSLERSSPSPQRSAKILANESPQAKRIKSISSSQQHANDGSQSPPTATNGSAGGRVRNPDERKTISPRTEEKHTVAKAEDAETTQPKTTSALPKKFEKSFSYPFEGVGAINVFESDLEKLEEGEFLNDTLIELGLKYLLEDIKKRDPALYDSIYVFSSFFWKRFTELGKERRQSYELVKKWTAKVDIFSKKYLVIPINENLHWYLAIVINPHYVLRKRQVGDKDEGKVEDEVIEVKEPGIATSTANERGLQNRPEHHLQGMDEVWTTPSDGMTTPPLDTLQGSLGQEAEIGGGGNEIDGDVTMNEADTEAEVEAADAMEVDDAVEVHKLEVKPSHRTVTTWDDVLPTVVSSTPTSPNASLKEVPVQDKRTRARASRSGPSDGLHNAGQGTMLGGGGGHSISTPINAGDTIRRLREEDDAKERMEQEQRARAREAEEEREREAKGRGISSSFPIQATYGDQGRAQLERKKSTGPKNPVVTERLRFNVENYTMILTFDSLGNSHKGVRTILRDYLCYEAQDKRQASFEDPKDIGDSLEQIQVACPAQDNYCDCGLFLLHFFERFFQDPRHMLDNVIIPRAKDHDSWAEEGTRTARKVWKERAKLIKQEFNERREKRCKEIRLAGQRNAEMSRSSSSLSPSAARSLSPSKALSPTESSSPLKAPSVFKPSPPAA</sequence>
<dbReference type="PROSITE" id="PS50600">
    <property type="entry name" value="ULP_PROTEASE"/>
    <property type="match status" value="1"/>
</dbReference>
<feature type="compositionally biased region" description="Acidic residues" evidence="6">
    <location>
        <begin position="167"/>
        <end position="179"/>
    </location>
</feature>
<dbReference type="GeneID" id="37045392"/>
<dbReference type="GO" id="GO:0070139">
    <property type="term" value="F:SUMO-specific endopeptidase activity"/>
    <property type="evidence" value="ECO:0007669"/>
    <property type="project" value="TreeGrafter"/>
</dbReference>
<evidence type="ECO:0000256" key="3">
    <source>
        <dbReference type="ARBA" id="ARBA00022670"/>
    </source>
</evidence>
<dbReference type="FunCoup" id="A0A316YVD8">
    <property type="interactions" value="124"/>
</dbReference>
<proteinExistence type="inferred from homology"/>
<dbReference type="Pfam" id="PF02902">
    <property type="entry name" value="Peptidase_C48"/>
    <property type="match status" value="2"/>
</dbReference>
<evidence type="ECO:0000256" key="5">
    <source>
        <dbReference type="ARBA" id="ARBA00022801"/>
    </source>
</evidence>
<feature type="compositionally biased region" description="Basic residues" evidence="6">
    <location>
        <begin position="58"/>
        <end position="69"/>
    </location>
</feature>
<keyword evidence="9" id="KW-1185">Reference proteome</keyword>
<dbReference type="PANTHER" id="PTHR46896:SF3">
    <property type="entry name" value="FI06413P-RELATED"/>
    <property type="match status" value="1"/>
</dbReference>
<evidence type="ECO:0000256" key="4">
    <source>
        <dbReference type="ARBA" id="ARBA00022786"/>
    </source>
</evidence>
<feature type="compositionally biased region" description="Basic and acidic residues" evidence="6">
    <location>
        <begin position="20"/>
        <end position="30"/>
    </location>
</feature>
<feature type="compositionally biased region" description="Polar residues" evidence="6">
    <location>
        <begin position="508"/>
        <end position="529"/>
    </location>
</feature>
<dbReference type="Gene3D" id="3.30.310.130">
    <property type="entry name" value="Ubiquitin-related"/>
    <property type="match status" value="2"/>
</dbReference>
<feature type="domain" description="Ubiquitin-like protease family profile" evidence="7">
    <location>
        <begin position="589"/>
        <end position="1041"/>
    </location>
</feature>
<dbReference type="InterPro" id="IPR051947">
    <property type="entry name" value="Sentrin-specific_protease"/>
</dbReference>
<feature type="region of interest" description="Disordered" evidence="6">
    <location>
        <begin position="455"/>
        <end position="570"/>
    </location>
</feature>
<comment type="similarity">
    <text evidence="1">Belongs to the peptidase C48 family.</text>
</comment>
<dbReference type="InParanoid" id="A0A316YVD8"/>
<feature type="region of interest" description="Disordered" evidence="6">
    <location>
        <begin position="247"/>
        <end position="294"/>
    </location>
</feature>
<feature type="compositionally biased region" description="Polar residues" evidence="6">
    <location>
        <begin position="44"/>
        <end position="53"/>
    </location>
</feature>
<feature type="compositionally biased region" description="Basic and acidic residues" evidence="6">
    <location>
        <begin position="536"/>
        <end position="559"/>
    </location>
</feature>
<dbReference type="STRING" id="215250.A0A316YVD8"/>
<feature type="region of interest" description="Disordered" evidence="6">
    <location>
        <begin position="1098"/>
        <end position="1150"/>
    </location>
</feature>
<dbReference type="InterPro" id="IPR003653">
    <property type="entry name" value="Peptidase_C48_C"/>
</dbReference>
<dbReference type="Gene3D" id="1.10.418.20">
    <property type="match status" value="2"/>
</dbReference>
<dbReference type="GO" id="GO:0005634">
    <property type="term" value="C:nucleus"/>
    <property type="evidence" value="ECO:0007669"/>
    <property type="project" value="TreeGrafter"/>
</dbReference>
<dbReference type="RefSeq" id="XP_025379221.1">
    <property type="nucleotide sequence ID" value="XM_025523476.1"/>
</dbReference>
<evidence type="ECO:0000256" key="1">
    <source>
        <dbReference type="ARBA" id="ARBA00005234"/>
    </source>
</evidence>
<keyword evidence="3" id="KW-0645">Protease</keyword>
<name>A0A316YVD8_9BASI</name>